<keyword evidence="1" id="KW-1133">Transmembrane helix</keyword>
<feature type="transmembrane region" description="Helical" evidence="1">
    <location>
        <begin position="184"/>
        <end position="204"/>
    </location>
</feature>
<dbReference type="Proteomes" id="UP000324354">
    <property type="component" value="Chromosome"/>
</dbReference>
<protein>
    <submittedName>
        <fullName evidence="3">Transposase</fullName>
    </submittedName>
</protein>
<gene>
    <name evidence="3" type="ORF">PFDSM3638_02345</name>
</gene>
<dbReference type="GeneID" id="13302281"/>
<organism evidence="3 4">
    <name type="scientific">Pyrococcus furiosus (strain ATCC 43587 / DSM 3638 / JCM 8422 / Vc1)</name>
    <dbReference type="NCBI Taxonomy" id="186497"/>
    <lineage>
        <taxon>Archaea</taxon>
        <taxon>Methanobacteriati</taxon>
        <taxon>Methanobacteriota</taxon>
        <taxon>Thermococci</taxon>
        <taxon>Thermococcales</taxon>
        <taxon>Thermococcaceae</taxon>
        <taxon>Pyrococcus</taxon>
    </lineage>
</organism>
<name>A0A5C0XQS4_PYRFU</name>
<evidence type="ECO:0000256" key="1">
    <source>
        <dbReference type="SAM" id="Phobius"/>
    </source>
</evidence>
<dbReference type="OrthoDB" id="65749at2157"/>
<dbReference type="InterPro" id="IPR009639">
    <property type="entry name" value="Pept_A24A_C_arc"/>
</dbReference>
<keyword evidence="1" id="KW-0472">Membrane</keyword>
<dbReference type="EMBL" id="CP023154">
    <property type="protein sequence ID" value="QEK78184.1"/>
    <property type="molecule type" value="Genomic_DNA"/>
</dbReference>
<dbReference type="Pfam" id="PF06819">
    <property type="entry name" value="Arc_PepC"/>
    <property type="match status" value="1"/>
</dbReference>
<dbReference type="GeneID" id="41712272"/>
<evidence type="ECO:0000313" key="4">
    <source>
        <dbReference type="Proteomes" id="UP000324354"/>
    </source>
</evidence>
<dbReference type="AlphaFoldDB" id="A0A5C0XQS4"/>
<feature type="transmembrane region" description="Helical" evidence="1">
    <location>
        <begin position="76"/>
        <end position="98"/>
    </location>
</feature>
<feature type="domain" description="Peptidase A24A-predicted C-terminal archaea" evidence="2">
    <location>
        <begin position="255"/>
        <end position="362"/>
    </location>
</feature>
<feature type="transmembrane region" description="Helical" evidence="1">
    <location>
        <begin position="141"/>
        <end position="163"/>
    </location>
</feature>
<proteinExistence type="predicted"/>
<keyword evidence="1" id="KW-0812">Transmembrane</keyword>
<dbReference type="RefSeq" id="WP_011011588.1">
    <property type="nucleotide sequence ID" value="NC_003413.1"/>
</dbReference>
<dbReference type="Gene3D" id="1.20.120.1220">
    <property type="match status" value="1"/>
</dbReference>
<accession>A0A5C0XQS4</accession>
<reference evidence="3 4" key="1">
    <citation type="submission" date="2017-08" db="EMBL/GenBank/DDBJ databases">
        <title>Resequencing and Reannotation of the genome of Pyrococcus furiosus type strain DSM3638.</title>
        <authorList>
            <person name="Reichelt R.M."/>
            <person name="Bunk B."/>
        </authorList>
    </citation>
    <scope>NUCLEOTIDE SEQUENCE [LARGE SCALE GENOMIC DNA]</scope>
    <source>
        <strain evidence="3 4">DSM 3638</strain>
    </source>
</reference>
<evidence type="ECO:0000313" key="3">
    <source>
        <dbReference type="EMBL" id="QEK78184.1"/>
    </source>
</evidence>
<sequence length="397" mass="44826">MIIPLILGILVGILTSYTDIKTSYIYEERFFPSFSLLSKWWCKRKGCNYEVKGPYIPIVEAGILYYFFLGIKNEDLILAFSGIIGLLLGFAVGSLLYYTGGWASGDVLILAAFSSLLPYAPESAKYKAPYAVVLPLNALTILFNSILLIFPLIFVYAFAGLIAKKKLSLLKELFVKGIRNVFEVSLWIMFSVTLFVVISINLGISLHPLLRWILTFLLIAFLSKIRVIGDILGVLSLVYVTYLVGFSSLYFFLRLVIILYAFKLLLSSVKMLRKEVLTKVKRVEELKEGEVLGERILEVGGKIVRDRKDFFEKLNEVLKSGKFEQISGKEIAGFSVEGLTKEQIEELKKLVSEGKLENEFLVRKAMPFAPALFLGVLTSYFFGDILWWIILKVSGMV</sequence>
<feature type="transmembrane region" description="Helical" evidence="1">
    <location>
        <begin position="368"/>
        <end position="391"/>
    </location>
</feature>
<feature type="transmembrane region" description="Helical" evidence="1">
    <location>
        <begin position="239"/>
        <end position="262"/>
    </location>
</feature>
<evidence type="ECO:0000259" key="2">
    <source>
        <dbReference type="Pfam" id="PF06819"/>
    </source>
</evidence>